<dbReference type="EMBL" id="PEVI01000033">
    <property type="protein sequence ID" value="PIU98783.1"/>
    <property type="molecule type" value="Genomic_DNA"/>
</dbReference>
<dbReference type="Pfam" id="PF00154">
    <property type="entry name" value="RecA_N"/>
    <property type="match status" value="1"/>
</dbReference>
<name>A0A2M7B6S0_9BACT</name>
<reference evidence="3" key="1">
    <citation type="submission" date="2017-09" db="EMBL/GenBank/DDBJ databases">
        <title>Depth-based differentiation of microbial function through sediment-hosted aquifers and enrichment of novel symbionts in the deep terrestrial subsurface.</title>
        <authorList>
            <person name="Probst A.J."/>
            <person name="Ladd B."/>
            <person name="Jarett J.K."/>
            <person name="Geller-Mcgrath D.E."/>
            <person name="Sieber C.M.K."/>
            <person name="Emerson J.B."/>
            <person name="Anantharaman K."/>
            <person name="Thomas B.C."/>
            <person name="Malmstrom R."/>
            <person name="Stieglmeier M."/>
            <person name="Klingl A."/>
            <person name="Woyke T."/>
            <person name="Ryan C.M."/>
            <person name="Banfield J.F."/>
        </authorList>
    </citation>
    <scope>NUCLEOTIDE SEQUENCE [LARGE SCALE GENOMIC DNA]</scope>
</reference>
<dbReference type="Proteomes" id="UP000231704">
    <property type="component" value="Unassembled WGS sequence"/>
</dbReference>
<evidence type="ECO:0000313" key="2">
    <source>
        <dbReference type="EMBL" id="PIU98783.1"/>
    </source>
</evidence>
<dbReference type="InterPro" id="IPR049428">
    <property type="entry name" value="RecA-like_N"/>
</dbReference>
<proteinExistence type="predicted"/>
<sequence>MKKDNEKSTDLDKLLDSLQDKFGEGAIMKLDFVKKVDTDVVSTGSFSLDLALGV</sequence>
<feature type="domain" description="RecA-like N-terminal" evidence="1">
    <location>
        <begin position="11"/>
        <end position="54"/>
    </location>
</feature>
<evidence type="ECO:0000259" key="1">
    <source>
        <dbReference type="Pfam" id="PF00154"/>
    </source>
</evidence>
<organism evidence="2 3">
    <name type="scientific">Candidatus Wolfebacteria bacterium CG03_land_8_20_14_0_80_39_317</name>
    <dbReference type="NCBI Taxonomy" id="1975068"/>
    <lineage>
        <taxon>Bacteria</taxon>
        <taxon>Candidatus Wolfeibacteriota</taxon>
    </lineage>
</organism>
<accession>A0A2M7B6S0</accession>
<gene>
    <name evidence="2" type="ORF">COS60_01230</name>
</gene>
<evidence type="ECO:0000313" key="3">
    <source>
        <dbReference type="Proteomes" id="UP000231704"/>
    </source>
</evidence>
<dbReference type="AlphaFoldDB" id="A0A2M7B6S0"/>
<comment type="caution">
    <text evidence="2">The sequence shown here is derived from an EMBL/GenBank/DDBJ whole genome shotgun (WGS) entry which is preliminary data.</text>
</comment>
<feature type="non-terminal residue" evidence="2">
    <location>
        <position position="54"/>
    </location>
</feature>
<protein>
    <submittedName>
        <fullName evidence="2">DNA recombination/repair protein RecA</fullName>
    </submittedName>
</protein>